<dbReference type="AlphaFoldDB" id="C7LWS8"/>
<evidence type="ECO:0000256" key="5">
    <source>
        <dbReference type="ARBA" id="ARBA00029758"/>
    </source>
</evidence>
<gene>
    <name evidence="9" type="ordered locus">Dbac_1870</name>
</gene>
<protein>
    <recommendedName>
        <fullName evidence="4">dTDP-4-dehydrorhamnose 3,5-epimerase</fullName>
        <ecNumber evidence="3">5.1.3.13</ecNumber>
    </recommendedName>
    <alternativeName>
        <fullName evidence="6">Thymidine diphospho-4-keto-rhamnose 3,5-epimerase</fullName>
    </alternativeName>
    <alternativeName>
        <fullName evidence="5">dTDP-4-keto-6-deoxyglucose 3,5-epimerase</fullName>
    </alternativeName>
    <alternativeName>
        <fullName evidence="7">dTDP-6-deoxy-D-xylo-4-hexulose 3,5-epimerase</fullName>
    </alternativeName>
</protein>
<sequence length="175" mass="19674">MRILPTPIGGLHQIEGEAHRDARGFFLRTWCREAFLAAGIDFFPVQTSLSANIRRHTLRGMHYQVSPARERKLVRCLHGRILDVVVDLRDGSPTRLRHWAVNLCSDAGNALFIPEGCAHGFMTLTDGALVEYMMDAPHAPEHARGLRWDDPALGLSWPARPVVISLRDRSWPGHV</sequence>
<dbReference type="Pfam" id="PF00908">
    <property type="entry name" value="dTDP_sugar_isom"/>
    <property type="match status" value="1"/>
</dbReference>
<dbReference type="InterPro" id="IPR014710">
    <property type="entry name" value="RmlC-like_jellyroll"/>
</dbReference>
<keyword evidence="10" id="KW-1185">Reference proteome</keyword>
<dbReference type="EMBL" id="CP001629">
    <property type="protein sequence ID" value="ACU89961.1"/>
    <property type="molecule type" value="Genomic_DNA"/>
</dbReference>
<evidence type="ECO:0000256" key="4">
    <source>
        <dbReference type="ARBA" id="ARBA00019595"/>
    </source>
</evidence>
<evidence type="ECO:0000313" key="10">
    <source>
        <dbReference type="Proteomes" id="UP000002216"/>
    </source>
</evidence>
<dbReference type="GO" id="GO:0019305">
    <property type="term" value="P:dTDP-rhamnose biosynthetic process"/>
    <property type="evidence" value="ECO:0007669"/>
    <property type="project" value="TreeGrafter"/>
</dbReference>
<dbReference type="GO" id="GO:0005829">
    <property type="term" value="C:cytosol"/>
    <property type="evidence" value="ECO:0007669"/>
    <property type="project" value="TreeGrafter"/>
</dbReference>
<evidence type="ECO:0000256" key="7">
    <source>
        <dbReference type="ARBA" id="ARBA00033311"/>
    </source>
</evidence>
<proteinExistence type="predicted"/>
<reference evidence="9 10" key="1">
    <citation type="journal article" date="2009" name="Stand. Genomic Sci.">
        <title>Complete genome sequence of Desulfomicrobium baculatum type strain (X).</title>
        <authorList>
            <person name="Copeland A."/>
            <person name="Spring S."/>
            <person name="Goker M."/>
            <person name="Schneider S."/>
            <person name="Lapidus A."/>
            <person name="Del Rio T.G."/>
            <person name="Tice H."/>
            <person name="Cheng J.F."/>
            <person name="Chen F."/>
            <person name="Nolan M."/>
            <person name="Bruce D."/>
            <person name="Goodwin L."/>
            <person name="Pitluck S."/>
            <person name="Ivanova N."/>
            <person name="Mavrommatis K."/>
            <person name="Ovchinnikova G."/>
            <person name="Pati A."/>
            <person name="Chen A."/>
            <person name="Palaniappan K."/>
            <person name="Land M."/>
            <person name="Hauser L."/>
            <person name="Chang Y.J."/>
            <person name="Jeffries C.C."/>
            <person name="Meincke L."/>
            <person name="Sims D."/>
            <person name="Brettin T."/>
            <person name="Detter J.C."/>
            <person name="Han C."/>
            <person name="Chain P."/>
            <person name="Bristow J."/>
            <person name="Eisen J.A."/>
            <person name="Markowitz V."/>
            <person name="Hugenholtz P."/>
            <person name="Kyrpides N.C."/>
            <person name="Klenk H.P."/>
            <person name="Lucas S."/>
        </authorList>
    </citation>
    <scope>NUCLEOTIDE SEQUENCE [LARGE SCALE GENOMIC DNA]</scope>
    <source>
        <strain evidence="10">DSM 4028 / VKM B-1378 / X</strain>
    </source>
</reference>
<organism evidence="9 10">
    <name type="scientific">Desulfomicrobium baculatum (strain DSM 4028 / VKM B-1378 / X)</name>
    <name type="common">Desulfovibrio baculatus</name>
    <dbReference type="NCBI Taxonomy" id="525897"/>
    <lineage>
        <taxon>Bacteria</taxon>
        <taxon>Pseudomonadati</taxon>
        <taxon>Thermodesulfobacteriota</taxon>
        <taxon>Desulfovibrionia</taxon>
        <taxon>Desulfovibrionales</taxon>
        <taxon>Desulfomicrobiaceae</taxon>
        <taxon>Desulfomicrobium</taxon>
    </lineage>
</organism>
<accession>C7LWS8</accession>
<dbReference type="RefSeq" id="WP_015774052.1">
    <property type="nucleotide sequence ID" value="NC_013173.1"/>
</dbReference>
<comment type="function">
    <text evidence="2">Catalyzes the epimerization of the C3' and C5'positions of dTDP-6-deoxy-D-xylo-4-hexulose, forming dTDP-6-deoxy-L-lyxo-4-hexulose.</text>
</comment>
<dbReference type="CDD" id="cd00438">
    <property type="entry name" value="cupin_RmlC"/>
    <property type="match status" value="1"/>
</dbReference>
<feature type="active site" description="Proton acceptor" evidence="8">
    <location>
        <position position="62"/>
    </location>
</feature>
<evidence type="ECO:0000256" key="6">
    <source>
        <dbReference type="ARBA" id="ARBA00031424"/>
    </source>
</evidence>
<dbReference type="EC" id="5.1.3.13" evidence="3"/>
<evidence type="ECO:0000256" key="3">
    <source>
        <dbReference type="ARBA" id="ARBA00012098"/>
    </source>
</evidence>
<feature type="active site" description="Proton donor" evidence="8">
    <location>
        <position position="132"/>
    </location>
</feature>
<dbReference type="SUPFAM" id="SSF51182">
    <property type="entry name" value="RmlC-like cupins"/>
    <property type="match status" value="1"/>
</dbReference>
<dbReference type="Gene3D" id="2.60.120.10">
    <property type="entry name" value="Jelly Rolls"/>
    <property type="match status" value="1"/>
</dbReference>
<evidence type="ECO:0000256" key="8">
    <source>
        <dbReference type="PIRSR" id="PIRSR600888-1"/>
    </source>
</evidence>
<dbReference type="KEGG" id="dba:Dbac_1870"/>
<dbReference type="HOGENOM" id="CLU_090940_1_0_7"/>
<name>C7LWS8_DESBD</name>
<evidence type="ECO:0000313" key="9">
    <source>
        <dbReference type="EMBL" id="ACU89961.1"/>
    </source>
</evidence>
<dbReference type="PANTHER" id="PTHR21047:SF2">
    <property type="entry name" value="THYMIDINE DIPHOSPHO-4-KETO-RHAMNOSE 3,5-EPIMERASE"/>
    <property type="match status" value="1"/>
</dbReference>
<dbReference type="OrthoDB" id="9800680at2"/>
<dbReference type="InterPro" id="IPR011051">
    <property type="entry name" value="RmlC_Cupin_sf"/>
</dbReference>
<dbReference type="STRING" id="525897.Dbac_1870"/>
<dbReference type="GO" id="GO:0000271">
    <property type="term" value="P:polysaccharide biosynthetic process"/>
    <property type="evidence" value="ECO:0007669"/>
    <property type="project" value="TreeGrafter"/>
</dbReference>
<dbReference type="eggNOG" id="COG1898">
    <property type="taxonomic scope" value="Bacteria"/>
</dbReference>
<comment type="catalytic activity">
    <reaction evidence="1">
        <text>dTDP-4-dehydro-6-deoxy-alpha-D-glucose = dTDP-4-dehydro-beta-L-rhamnose</text>
        <dbReference type="Rhea" id="RHEA:16969"/>
        <dbReference type="ChEBI" id="CHEBI:57649"/>
        <dbReference type="ChEBI" id="CHEBI:62830"/>
        <dbReference type="EC" id="5.1.3.13"/>
    </reaction>
</comment>
<keyword evidence="9" id="KW-0413">Isomerase</keyword>
<evidence type="ECO:0000256" key="2">
    <source>
        <dbReference type="ARBA" id="ARBA00001997"/>
    </source>
</evidence>
<evidence type="ECO:0000256" key="1">
    <source>
        <dbReference type="ARBA" id="ARBA00001298"/>
    </source>
</evidence>
<dbReference type="Proteomes" id="UP000002216">
    <property type="component" value="Chromosome"/>
</dbReference>
<dbReference type="GO" id="GO:0008830">
    <property type="term" value="F:dTDP-4-dehydrorhamnose 3,5-epimerase activity"/>
    <property type="evidence" value="ECO:0007669"/>
    <property type="project" value="UniProtKB-EC"/>
</dbReference>
<dbReference type="PANTHER" id="PTHR21047">
    <property type="entry name" value="DTDP-6-DEOXY-D-GLUCOSE-3,5 EPIMERASE"/>
    <property type="match status" value="1"/>
</dbReference>
<dbReference type="InterPro" id="IPR000888">
    <property type="entry name" value="RmlC-like"/>
</dbReference>